<dbReference type="EMBL" id="MLBY01000004">
    <property type="protein sequence ID" value="MEE7457702.1"/>
    <property type="molecule type" value="Genomic_DNA"/>
</dbReference>
<feature type="compositionally biased region" description="Low complexity" evidence="1">
    <location>
        <begin position="102"/>
        <end position="113"/>
    </location>
</feature>
<accession>A0ABU7TAN0</accession>
<feature type="region of interest" description="Disordered" evidence="1">
    <location>
        <begin position="101"/>
        <end position="151"/>
    </location>
</feature>
<organism evidence="2 3">
    <name type="scientific">Methylobacterium radiotolerans</name>
    <dbReference type="NCBI Taxonomy" id="31998"/>
    <lineage>
        <taxon>Bacteria</taxon>
        <taxon>Pseudomonadati</taxon>
        <taxon>Pseudomonadota</taxon>
        <taxon>Alphaproteobacteria</taxon>
        <taxon>Hyphomicrobiales</taxon>
        <taxon>Methylobacteriaceae</taxon>
        <taxon>Methylobacterium</taxon>
    </lineage>
</organism>
<evidence type="ECO:0000256" key="1">
    <source>
        <dbReference type="SAM" id="MobiDB-lite"/>
    </source>
</evidence>
<gene>
    <name evidence="2" type="ORF">MRSR164_13235</name>
</gene>
<dbReference type="Proteomes" id="UP001349262">
    <property type="component" value="Unassembled WGS sequence"/>
</dbReference>
<name>A0ABU7TAN0_9HYPH</name>
<protein>
    <submittedName>
        <fullName evidence="2">Uncharacterized protein</fullName>
    </submittedName>
</protein>
<proteinExistence type="predicted"/>
<comment type="caution">
    <text evidence="2">The sequence shown here is derived from an EMBL/GenBank/DDBJ whole genome shotgun (WGS) entry which is preliminary data.</text>
</comment>
<evidence type="ECO:0000313" key="2">
    <source>
        <dbReference type="EMBL" id="MEE7457702.1"/>
    </source>
</evidence>
<evidence type="ECO:0000313" key="3">
    <source>
        <dbReference type="Proteomes" id="UP001349262"/>
    </source>
</evidence>
<sequence length="196" mass="20215">MRVFDPLRKPDVATTHRAVVPPLLPTLGLALVAALLSLTCREPAKDAPSPNRPVSVQALPVMASADRLSVFDPGKALLADLDPVPASEAFARLAPPVVASEAPARPARQPMMAKSERRRPPASRVATTQTPPAAPSKPVAEPFERSAASDAEDQRFLPAGALPFAAVDAAWDAARSAGAGAVSLGGSVVSLVSALR</sequence>
<keyword evidence="3" id="KW-1185">Reference proteome</keyword>
<reference evidence="2 3" key="1">
    <citation type="journal article" date="2012" name="Genet. Mol. Biol.">
        <title>Analysis of 16S rRNA and mxaF genes revealing insights into Methylobacterium niche-specific plant association.</title>
        <authorList>
            <person name="Dourado M.N."/>
            <person name="Andreote F.D."/>
            <person name="Dini-Andreote F."/>
            <person name="Conti R."/>
            <person name="Araujo J.M."/>
            <person name="Araujo W.L."/>
        </authorList>
    </citation>
    <scope>NUCLEOTIDE SEQUENCE [LARGE SCALE GENOMIC DNA]</scope>
    <source>
        <strain evidence="2 3">SR1.6/4</strain>
    </source>
</reference>